<reference evidence="1" key="1">
    <citation type="journal article" date="2015" name="Nature">
        <title>Complex archaea that bridge the gap between prokaryotes and eukaryotes.</title>
        <authorList>
            <person name="Spang A."/>
            <person name="Saw J.H."/>
            <person name="Jorgensen S.L."/>
            <person name="Zaremba-Niedzwiedzka K."/>
            <person name="Martijn J."/>
            <person name="Lind A.E."/>
            <person name="van Eijk R."/>
            <person name="Schleper C."/>
            <person name="Guy L."/>
            <person name="Ettema T.J."/>
        </authorList>
    </citation>
    <scope>NUCLEOTIDE SEQUENCE</scope>
</reference>
<organism evidence="1">
    <name type="scientific">marine sediment metagenome</name>
    <dbReference type="NCBI Taxonomy" id="412755"/>
    <lineage>
        <taxon>unclassified sequences</taxon>
        <taxon>metagenomes</taxon>
        <taxon>ecological metagenomes</taxon>
    </lineage>
</organism>
<sequence length="89" mass="10059">ESVDRRGASELRIWVDAGSARPFIYALRSLAELTSDTDTTVANEDDVVKWASRYMEAETGTDKARVLSLLRSLYFVRPVTELPRRVGVR</sequence>
<evidence type="ECO:0000313" key="1">
    <source>
        <dbReference type="EMBL" id="KKL55151.1"/>
    </source>
</evidence>
<dbReference type="AlphaFoldDB" id="A0A0F9DMW5"/>
<comment type="caution">
    <text evidence="1">The sequence shown here is derived from an EMBL/GenBank/DDBJ whole genome shotgun (WGS) entry which is preliminary data.</text>
</comment>
<feature type="non-terminal residue" evidence="1">
    <location>
        <position position="1"/>
    </location>
</feature>
<accession>A0A0F9DMW5</accession>
<dbReference type="EMBL" id="LAZR01030944">
    <property type="protein sequence ID" value="KKL55151.1"/>
    <property type="molecule type" value="Genomic_DNA"/>
</dbReference>
<gene>
    <name evidence="1" type="ORF">LCGC14_2258290</name>
</gene>
<name>A0A0F9DMW5_9ZZZZ</name>
<proteinExistence type="predicted"/>
<protein>
    <submittedName>
        <fullName evidence="1">Uncharacterized protein</fullName>
    </submittedName>
</protein>